<name>A0A673CHS5_9TELE</name>
<dbReference type="InterPro" id="IPR039008">
    <property type="entry name" value="IF_rod_dom"/>
</dbReference>
<evidence type="ECO:0000256" key="1">
    <source>
        <dbReference type="ARBA" id="ARBA00022754"/>
    </source>
</evidence>
<feature type="domain" description="IF rod" evidence="4">
    <location>
        <begin position="69"/>
        <end position="380"/>
    </location>
</feature>
<dbReference type="Ensembl" id="ENSSORT00005054106.1">
    <property type="protein sequence ID" value="ENSSORP00005052854.1"/>
    <property type="gene ID" value="ENSSORG00005023815.1"/>
</dbReference>
<dbReference type="Pfam" id="PF00038">
    <property type="entry name" value="Filament"/>
    <property type="match status" value="1"/>
</dbReference>
<dbReference type="GeneID" id="115423775"/>
<dbReference type="FunFam" id="1.20.5.170:FF:000002">
    <property type="entry name" value="Type I keratin KA11"/>
    <property type="match status" value="1"/>
</dbReference>
<dbReference type="OrthoDB" id="2441647at2759"/>
<sequence>MASSFSSRTVTTRSVSSSSLSGSFRMGGTDKTRVSTASMYAGYGGYGGRISTSTGLSSGFEGGAVVTNEKWTMQNLNERLASYMEKVRSLESSNRKLELQIREYYEKRAPSVSKDVTAFFVTISGLREQIAKRYVDNQRILLQIDNAKLATDDFRLKYEMELNMKMSGEADVTRLRGVKESLILAKNDLEMQIEGLKEELAYMKSSHEEEMRLLRVQQTGKVNVEVDNKESADLTKVLEEMREQYESVMQKNKLELEKWYQSKVESVRTQIITSKEEVKTVNTQMSELKRTYQSLEITRSSAAAQLEYLQRNLEEVKSRYSLQLSQLQMTINTLEVELQQLRVSIEQQQTEYNALLDIKMRLELEIAEYRRLLEGQIEEKRVEEKKAIIISKVVEKKVEVEEEYNPHRQRRVKTIVENIVDGVVVSQSVDTEVQDIQ</sequence>
<organism evidence="5 6">
    <name type="scientific">Sphaeramia orbicularis</name>
    <name type="common">orbiculate cardinalfish</name>
    <dbReference type="NCBI Taxonomy" id="375764"/>
    <lineage>
        <taxon>Eukaryota</taxon>
        <taxon>Metazoa</taxon>
        <taxon>Chordata</taxon>
        <taxon>Craniata</taxon>
        <taxon>Vertebrata</taxon>
        <taxon>Euteleostomi</taxon>
        <taxon>Actinopterygii</taxon>
        <taxon>Neopterygii</taxon>
        <taxon>Teleostei</taxon>
        <taxon>Neoteleostei</taxon>
        <taxon>Acanthomorphata</taxon>
        <taxon>Gobiaria</taxon>
        <taxon>Kurtiformes</taxon>
        <taxon>Apogonoidei</taxon>
        <taxon>Apogonidae</taxon>
        <taxon>Apogoninae</taxon>
        <taxon>Sphaeramia</taxon>
    </lineage>
</organism>
<reference evidence="5" key="2">
    <citation type="submission" date="2025-08" db="UniProtKB">
        <authorList>
            <consortium name="Ensembl"/>
        </authorList>
    </citation>
    <scope>IDENTIFICATION</scope>
</reference>
<dbReference type="PRINTS" id="PR01248">
    <property type="entry name" value="TYPE1KERATIN"/>
</dbReference>
<dbReference type="GO" id="GO:0005198">
    <property type="term" value="F:structural molecule activity"/>
    <property type="evidence" value="ECO:0007669"/>
    <property type="project" value="InterPro"/>
</dbReference>
<dbReference type="PANTHER" id="PTHR23239:SF180">
    <property type="entry name" value="KERATIN, TYPE I CYTOSKELETAL 17"/>
    <property type="match status" value="1"/>
</dbReference>
<protein>
    <submittedName>
        <fullName evidence="5">Keratin, type I cytoskeletal 19-like</fullName>
    </submittedName>
</protein>
<evidence type="ECO:0000256" key="2">
    <source>
        <dbReference type="ARBA" id="ARBA00023054"/>
    </source>
</evidence>
<dbReference type="PROSITE" id="PS51842">
    <property type="entry name" value="IF_ROD_2"/>
    <property type="match status" value="1"/>
</dbReference>
<dbReference type="Gene3D" id="1.20.5.170">
    <property type="match status" value="1"/>
</dbReference>
<keyword evidence="1" id="KW-0403">Intermediate filament</keyword>
<dbReference type="PANTHER" id="PTHR23239">
    <property type="entry name" value="INTERMEDIATE FILAMENT"/>
    <property type="match status" value="1"/>
</dbReference>
<evidence type="ECO:0000256" key="3">
    <source>
        <dbReference type="SAM" id="Coils"/>
    </source>
</evidence>
<evidence type="ECO:0000313" key="6">
    <source>
        <dbReference type="Proteomes" id="UP000472271"/>
    </source>
</evidence>
<dbReference type="Gene3D" id="1.20.5.500">
    <property type="entry name" value="Single helix bin"/>
    <property type="match status" value="1"/>
</dbReference>
<keyword evidence="2 3" id="KW-0175">Coiled coil</keyword>
<dbReference type="Gene3D" id="1.20.5.1160">
    <property type="entry name" value="Vasodilator-stimulated phosphoprotein"/>
    <property type="match status" value="1"/>
</dbReference>
<dbReference type="InterPro" id="IPR002957">
    <property type="entry name" value="Keratin_I"/>
</dbReference>
<evidence type="ECO:0000259" key="4">
    <source>
        <dbReference type="PROSITE" id="PS51842"/>
    </source>
</evidence>
<dbReference type="FunFam" id="1.20.5.500:FF:000001">
    <property type="entry name" value="Type II keratin 23"/>
    <property type="match status" value="1"/>
</dbReference>
<dbReference type="RefSeq" id="XP_029996679.1">
    <property type="nucleotide sequence ID" value="XM_030140819.1"/>
</dbReference>
<keyword evidence="6" id="KW-1185">Reference proteome</keyword>
<dbReference type="GO" id="GO:0005882">
    <property type="term" value="C:intermediate filament"/>
    <property type="evidence" value="ECO:0007669"/>
    <property type="project" value="UniProtKB-KW"/>
</dbReference>
<dbReference type="Proteomes" id="UP000472271">
    <property type="component" value="Chromosome 1"/>
</dbReference>
<dbReference type="AlphaFoldDB" id="A0A673CHS5"/>
<reference evidence="5" key="3">
    <citation type="submission" date="2025-09" db="UniProtKB">
        <authorList>
            <consortium name="Ensembl"/>
        </authorList>
    </citation>
    <scope>IDENTIFICATION</scope>
</reference>
<proteinExistence type="predicted"/>
<dbReference type="SUPFAM" id="SSF64593">
    <property type="entry name" value="Intermediate filament protein, coiled coil region"/>
    <property type="match status" value="2"/>
</dbReference>
<feature type="coiled-coil region" evidence="3">
    <location>
        <begin position="73"/>
        <end position="107"/>
    </location>
</feature>
<evidence type="ECO:0000313" key="5">
    <source>
        <dbReference type="Ensembl" id="ENSSORP00005052854.1"/>
    </source>
</evidence>
<dbReference type="InParanoid" id="A0A673CHS5"/>
<gene>
    <name evidence="5" type="primary">LOC115423775</name>
</gene>
<reference evidence="5" key="1">
    <citation type="submission" date="2019-06" db="EMBL/GenBank/DDBJ databases">
        <authorList>
            <consortium name="Wellcome Sanger Institute Data Sharing"/>
        </authorList>
    </citation>
    <scope>NUCLEOTIDE SEQUENCE [LARGE SCALE GENOMIC DNA]</scope>
</reference>
<dbReference type="SMART" id="SM01391">
    <property type="entry name" value="Filament"/>
    <property type="match status" value="1"/>
</dbReference>
<accession>A0A673CHS5</accession>
<feature type="coiled-coil region" evidence="3">
    <location>
        <begin position="179"/>
        <end position="386"/>
    </location>
</feature>